<dbReference type="Pfam" id="PF00651">
    <property type="entry name" value="BTB"/>
    <property type="match status" value="1"/>
</dbReference>
<reference evidence="3" key="1">
    <citation type="submission" date="2022-11" db="UniProtKB">
        <authorList>
            <consortium name="WormBaseParasite"/>
        </authorList>
    </citation>
    <scope>IDENTIFICATION</scope>
</reference>
<dbReference type="InterPro" id="IPR011705">
    <property type="entry name" value="BACK"/>
</dbReference>
<keyword evidence="2" id="KW-1185">Reference proteome</keyword>
<proteinExistence type="predicted"/>
<evidence type="ECO:0000313" key="3">
    <source>
        <dbReference type="WBParaSite" id="PDA_v2.g8306.t1"/>
    </source>
</evidence>
<sequence>MSVSPRFLQFQQIQFDLFKSQDPETGRYDIIFDIGGRRLYAYKSLLSVVSETFNSMFSDRWNSKNEPVPIMDYCYDDFFQFLTFLYSGECLLTNNNIFTLVDMAEFYMVPQFKAYCEEYLPTMEMILTTANIFYALDLANKYSMARLKTMIDDFITENLLELVDSAAFFELEKSFVLELVKSNKEEIEAEDLFRVAYKWAEKQAIKKQKQSDDYDFHLNDEIKFELSDFLPHIEFNKIEHSFLVELHDFIFCDENELSNLLGYSFSTTRVGAPLPPTYTEIKVKVTNSHGQTLEGKFITDKSVIEDIKILKLSANMDYSELCWWNEKVKIPPTPEHVVLNNIQPKNGEWYLIYTVINEIGVTNCSVLDSDYTLLAEMLPENGKEFCLTTNCTIEVVE</sequence>
<name>A0A914QW68_9BILA</name>
<dbReference type="Gene3D" id="1.25.40.420">
    <property type="match status" value="1"/>
</dbReference>
<dbReference type="Proteomes" id="UP000887578">
    <property type="component" value="Unplaced"/>
</dbReference>
<evidence type="ECO:0000313" key="2">
    <source>
        <dbReference type="Proteomes" id="UP000887578"/>
    </source>
</evidence>
<dbReference type="AlphaFoldDB" id="A0A914QW68"/>
<feature type="domain" description="BTB" evidence="1">
    <location>
        <begin position="28"/>
        <end position="94"/>
    </location>
</feature>
<dbReference type="InterPro" id="IPR011333">
    <property type="entry name" value="SKP1/BTB/POZ_sf"/>
</dbReference>
<protein>
    <submittedName>
        <fullName evidence="3">BTB domain-containing protein</fullName>
    </submittedName>
</protein>
<dbReference type="WBParaSite" id="PDA_v2.g8306.t1">
    <property type="protein sequence ID" value="PDA_v2.g8306.t1"/>
    <property type="gene ID" value="PDA_v2.g8306"/>
</dbReference>
<dbReference type="SMART" id="SM00225">
    <property type="entry name" value="BTB"/>
    <property type="match status" value="1"/>
</dbReference>
<organism evidence="2 3">
    <name type="scientific">Panagrolaimus davidi</name>
    <dbReference type="NCBI Taxonomy" id="227884"/>
    <lineage>
        <taxon>Eukaryota</taxon>
        <taxon>Metazoa</taxon>
        <taxon>Ecdysozoa</taxon>
        <taxon>Nematoda</taxon>
        <taxon>Chromadorea</taxon>
        <taxon>Rhabditida</taxon>
        <taxon>Tylenchina</taxon>
        <taxon>Panagrolaimomorpha</taxon>
        <taxon>Panagrolaimoidea</taxon>
        <taxon>Panagrolaimidae</taxon>
        <taxon>Panagrolaimus</taxon>
    </lineage>
</organism>
<dbReference type="PROSITE" id="PS50097">
    <property type="entry name" value="BTB"/>
    <property type="match status" value="1"/>
</dbReference>
<dbReference type="Pfam" id="PF07707">
    <property type="entry name" value="BACK"/>
    <property type="match status" value="1"/>
</dbReference>
<dbReference type="PANTHER" id="PTHR45774">
    <property type="entry name" value="BTB/POZ DOMAIN-CONTAINING"/>
    <property type="match status" value="1"/>
</dbReference>
<dbReference type="InterPro" id="IPR000210">
    <property type="entry name" value="BTB/POZ_dom"/>
</dbReference>
<evidence type="ECO:0000259" key="1">
    <source>
        <dbReference type="PROSITE" id="PS50097"/>
    </source>
</evidence>
<dbReference type="Gene3D" id="3.30.710.10">
    <property type="entry name" value="Potassium Channel Kv1.1, Chain A"/>
    <property type="match status" value="1"/>
</dbReference>
<dbReference type="PANTHER" id="PTHR45774:SF3">
    <property type="entry name" value="BTB (POZ) DOMAIN-CONTAINING 2B-RELATED"/>
    <property type="match status" value="1"/>
</dbReference>
<dbReference type="SUPFAM" id="SSF54695">
    <property type="entry name" value="POZ domain"/>
    <property type="match status" value="1"/>
</dbReference>
<accession>A0A914QW68</accession>